<dbReference type="InterPro" id="IPR008928">
    <property type="entry name" value="6-hairpin_glycosidase_sf"/>
</dbReference>
<comment type="catalytic activity">
    <reaction evidence="1">
        <text>a beta-D-glucosyl-(1&lt;-&gt;1')-N-acylsphing-4-enine + H2O = an N-acylsphing-4-enine + D-glucose</text>
        <dbReference type="Rhea" id="RHEA:13269"/>
        <dbReference type="ChEBI" id="CHEBI:4167"/>
        <dbReference type="ChEBI" id="CHEBI:15377"/>
        <dbReference type="ChEBI" id="CHEBI:22801"/>
        <dbReference type="ChEBI" id="CHEBI:52639"/>
        <dbReference type="EC" id="3.2.1.45"/>
    </reaction>
</comment>
<comment type="function">
    <text evidence="1">Non-lysosomal glucosylceramidase that catalyzes the hydrolysis of glucosylceramide (GlcCer) to free glucose and ceramide.</text>
</comment>
<evidence type="ECO:0000313" key="4">
    <source>
        <dbReference type="EMBL" id="KAK0161900.1"/>
    </source>
</evidence>
<evidence type="ECO:0000313" key="5">
    <source>
        <dbReference type="Proteomes" id="UP001168972"/>
    </source>
</evidence>
<evidence type="ECO:0000259" key="3">
    <source>
        <dbReference type="Pfam" id="PF12215"/>
    </source>
</evidence>
<reference evidence="4" key="2">
    <citation type="submission" date="2023-03" db="EMBL/GenBank/DDBJ databases">
        <authorList>
            <person name="Inwood S.N."/>
            <person name="Skelly J.G."/>
            <person name="Guhlin J."/>
            <person name="Harrop T.W.R."/>
            <person name="Goldson S.G."/>
            <person name="Dearden P.K."/>
        </authorList>
    </citation>
    <scope>NUCLEOTIDE SEQUENCE</scope>
    <source>
        <strain evidence="4">Lincoln</strain>
        <tissue evidence="4">Whole body</tissue>
    </source>
</reference>
<evidence type="ECO:0000256" key="1">
    <source>
        <dbReference type="PIRNR" id="PIRNR028944"/>
    </source>
</evidence>
<dbReference type="PANTHER" id="PTHR12654:SF0">
    <property type="entry name" value="NON-LYSOSOMAL GLUCOSYLCERAMIDASE"/>
    <property type="match status" value="1"/>
</dbReference>
<comment type="similarity">
    <text evidence="1">Belongs to the non-lysosomal glucosylceramidase family.</text>
</comment>
<organism evidence="4 5">
    <name type="scientific">Microctonus hyperodae</name>
    <name type="common">Parasitoid wasp</name>
    <dbReference type="NCBI Taxonomy" id="165561"/>
    <lineage>
        <taxon>Eukaryota</taxon>
        <taxon>Metazoa</taxon>
        <taxon>Ecdysozoa</taxon>
        <taxon>Arthropoda</taxon>
        <taxon>Hexapoda</taxon>
        <taxon>Insecta</taxon>
        <taxon>Pterygota</taxon>
        <taxon>Neoptera</taxon>
        <taxon>Endopterygota</taxon>
        <taxon>Hymenoptera</taxon>
        <taxon>Apocrita</taxon>
        <taxon>Ichneumonoidea</taxon>
        <taxon>Braconidae</taxon>
        <taxon>Euphorinae</taxon>
        <taxon>Microctonus</taxon>
    </lineage>
</organism>
<dbReference type="GO" id="GO:0016020">
    <property type="term" value="C:membrane"/>
    <property type="evidence" value="ECO:0007669"/>
    <property type="project" value="InterPro"/>
</dbReference>
<dbReference type="InterPro" id="IPR024462">
    <property type="entry name" value="GH116_N"/>
</dbReference>
<dbReference type="Gene3D" id="1.50.10.10">
    <property type="match status" value="1"/>
</dbReference>
<dbReference type="GO" id="GO:0008422">
    <property type="term" value="F:beta-glucosidase activity"/>
    <property type="evidence" value="ECO:0007669"/>
    <property type="project" value="TreeGrafter"/>
</dbReference>
<dbReference type="PANTHER" id="PTHR12654">
    <property type="entry name" value="BILE ACID BETA-GLUCOSIDASE-RELATED"/>
    <property type="match status" value="1"/>
</dbReference>
<dbReference type="Pfam" id="PF12215">
    <property type="entry name" value="Glyco_hydr_116N"/>
    <property type="match status" value="1"/>
</dbReference>
<keyword evidence="1" id="KW-0443">Lipid metabolism</keyword>
<dbReference type="InterPro" id="IPR006775">
    <property type="entry name" value="GH116_catalytic"/>
</dbReference>
<dbReference type="EC" id="3.2.1.45" evidence="1"/>
<evidence type="ECO:0000259" key="2">
    <source>
        <dbReference type="Pfam" id="PF04685"/>
    </source>
</evidence>
<accession>A0AA39F2U3</accession>
<dbReference type="GO" id="GO:0005975">
    <property type="term" value="P:carbohydrate metabolic process"/>
    <property type="evidence" value="ECO:0007669"/>
    <property type="project" value="InterPro"/>
</dbReference>
<comment type="caution">
    <text evidence="4">The sequence shown here is derived from an EMBL/GenBank/DDBJ whole genome shotgun (WGS) entry which is preliminary data.</text>
</comment>
<keyword evidence="5" id="KW-1185">Reference proteome</keyword>
<dbReference type="GO" id="GO:0006680">
    <property type="term" value="P:glucosylceramide catabolic process"/>
    <property type="evidence" value="ECO:0007669"/>
    <property type="project" value="InterPro"/>
</dbReference>
<sequence length="831" mass="96715">MDPVDYDADYVKQISKYGFTVKLDHKYPEKRSPGMNVRWKQLWEFVPCVFRYIWYCIKIWRQGRQPIMDFINQLNDRQIYGAPIGGIGTGTIGRGFNGEFCRYSLIPGIYNYDTILTNQFIVTIRDTDGNTIYHQVLSTNDNRHSKKLSSWKWGFDGDNGNYTALYPRSWTEYDIKEPAVKLICRQISPIIPNNYKDSSLPCAVFVWEVENLSEMNLNISITFTFQSGMNNAETLDDKWTELFEYQNNILGVMIHQEFNGMPCTYAISSRACANVDISRTLVFDPNGDGLDLWDSLERTGKLSTATERISPATKHHVAAGLCALMHVPSKESHEVAFSLVWDMPKINFYNKTREYLRYYTKYFYNDEESVAPEISHYALNNFPKWELDIYKWQQPVLSDVELPDWYKSALFNELYYVADGGTVWLRTDETDVFSDNDPRKIYGRFGYLEGHEYRMYNTYDVHFYAAFALAQLWPNLQSSIQYEICDTIEMEDSTRRWTMYDGTMHLRKIKGFVPHDVGDPYEEPFMKINAYPVHDICAWKDLNLKYVLTCYRDYSITGNLDCLRDFWPYIKKVMDNSLLWDTDNDGIIENSGFPDQTYDAWVMEGASSYCGSLWLASLRCAVEVGKLVGDNEQSNKYMKILERGKVSFQNKLWNGKYYNFDSSLSECCKSIMSDQLCGQWFLQTCGFNHEVFPEDRVKSALMTIFENNVMKYKDGYQGAVNGFLPSGSIDIRSLQSEEMWTGVSYGLAAFMIHEGMIEQGFRIAEGVYRTVWEKIGMGFQTPEALYENYYYRSTGYMRPLSIWAIHRAWNMRNRSDTGKETDNVTIKDNTA</sequence>
<proteinExistence type="inferred from homology"/>
<reference evidence="4" key="1">
    <citation type="journal article" date="2023" name="bioRxiv">
        <title>Scaffold-level genome assemblies of two parasitoid biocontrol wasps reveal the parthenogenesis mechanism and an associated novel virus.</title>
        <authorList>
            <person name="Inwood S."/>
            <person name="Skelly J."/>
            <person name="Guhlin J."/>
            <person name="Harrop T."/>
            <person name="Goldson S."/>
            <person name="Dearden P."/>
        </authorList>
    </citation>
    <scope>NUCLEOTIDE SEQUENCE</scope>
    <source>
        <strain evidence="4">Lincoln</strain>
        <tissue evidence="4">Whole body</tissue>
    </source>
</reference>
<dbReference type="InterPro" id="IPR052566">
    <property type="entry name" value="Non-lysos_glucosylceramidase"/>
</dbReference>
<dbReference type="SUPFAM" id="SSF48208">
    <property type="entry name" value="Six-hairpin glycosidases"/>
    <property type="match status" value="1"/>
</dbReference>
<keyword evidence="1" id="KW-0378">Hydrolase</keyword>
<keyword evidence="1" id="KW-0326">Glycosidase</keyword>
<feature type="domain" description="Glycosyl-hydrolase family 116 N-terminal" evidence="3">
    <location>
        <begin position="81"/>
        <end position="385"/>
    </location>
</feature>
<gene>
    <name evidence="4" type="ORF">PV327_008301</name>
</gene>
<protein>
    <recommendedName>
        <fullName evidence="1">Non-lysosomal glucosylceramidase</fullName>
        <shortName evidence="1">NLGase</shortName>
        <ecNumber evidence="1">3.2.1.45</ecNumber>
    </recommendedName>
</protein>
<dbReference type="InterPro" id="IPR012341">
    <property type="entry name" value="6hp_glycosidase-like_sf"/>
</dbReference>
<dbReference type="GO" id="GO:0004348">
    <property type="term" value="F:glucosylceramidase activity"/>
    <property type="evidence" value="ECO:0007669"/>
    <property type="project" value="UniProtKB-EC"/>
</dbReference>
<dbReference type="EMBL" id="JAQQBR010001834">
    <property type="protein sequence ID" value="KAK0161900.1"/>
    <property type="molecule type" value="Genomic_DNA"/>
</dbReference>
<feature type="domain" description="Glycosyl-hydrolase family 116 catalytic region" evidence="2">
    <location>
        <begin position="443"/>
        <end position="805"/>
    </location>
</feature>
<dbReference type="PIRSF" id="PIRSF028944">
    <property type="entry name" value="Beta_gluc_GBA2"/>
    <property type="match status" value="1"/>
</dbReference>
<dbReference type="AlphaFoldDB" id="A0AA39F2U3"/>
<name>A0AA39F2U3_MICHY</name>
<dbReference type="Pfam" id="PF04685">
    <property type="entry name" value="DUF608"/>
    <property type="match status" value="1"/>
</dbReference>
<dbReference type="Proteomes" id="UP001168972">
    <property type="component" value="Unassembled WGS sequence"/>
</dbReference>
<dbReference type="InterPro" id="IPR014551">
    <property type="entry name" value="B_Glucosidase_GBA2-typ"/>
</dbReference>
<keyword evidence="1" id="KW-0472">Membrane</keyword>